<evidence type="ECO:0000313" key="4">
    <source>
        <dbReference type="EMBL" id="CAI2366689.1"/>
    </source>
</evidence>
<organism evidence="4 5">
    <name type="scientific">Euplotes crassus</name>
    <dbReference type="NCBI Taxonomy" id="5936"/>
    <lineage>
        <taxon>Eukaryota</taxon>
        <taxon>Sar</taxon>
        <taxon>Alveolata</taxon>
        <taxon>Ciliophora</taxon>
        <taxon>Intramacronucleata</taxon>
        <taxon>Spirotrichea</taxon>
        <taxon>Hypotrichia</taxon>
        <taxon>Euplotida</taxon>
        <taxon>Euplotidae</taxon>
        <taxon>Moneuplotes</taxon>
    </lineage>
</organism>
<dbReference type="GO" id="GO:0005634">
    <property type="term" value="C:nucleus"/>
    <property type="evidence" value="ECO:0007669"/>
    <property type="project" value="UniProtKB-SubCell"/>
</dbReference>
<dbReference type="Pfam" id="PF05186">
    <property type="entry name" value="Dpy-30"/>
    <property type="match status" value="1"/>
</dbReference>
<accession>A0AAD1UDA5</accession>
<evidence type="ECO:0000313" key="5">
    <source>
        <dbReference type="Proteomes" id="UP001295684"/>
    </source>
</evidence>
<reference evidence="4" key="1">
    <citation type="submission" date="2023-07" db="EMBL/GenBank/DDBJ databases">
        <authorList>
            <consortium name="AG Swart"/>
            <person name="Singh M."/>
            <person name="Singh A."/>
            <person name="Seah K."/>
            <person name="Emmerich C."/>
        </authorList>
    </citation>
    <scope>NUCLEOTIDE SEQUENCE</scope>
    <source>
        <strain evidence="4">DP1</strain>
    </source>
</reference>
<dbReference type="InterPro" id="IPR049629">
    <property type="entry name" value="DPY30_SDC1_DD"/>
</dbReference>
<dbReference type="InterPro" id="IPR007858">
    <property type="entry name" value="Dpy-30_motif"/>
</dbReference>
<dbReference type="Proteomes" id="UP001295684">
    <property type="component" value="Unassembled WGS sequence"/>
</dbReference>
<dbReference type="EMBL" id="CAMPGE010007773">
    <property type="protein sequence ID" value="CAI2366689.1"/>
    <property type="molecule type" value="Genomic_DNA"/>
</dbReference>
<gene>
    <name evidence="4" type="ORF">ECRASSUSDP1_LOCUS7962</name>
</gene>
<comment type="similarity">
    <text evidence="2">Belongs to the dpy-30 family.</text>
</comment>
<dbReference type="PANTHER" id="PTHR36960">
    <property type="entry name" value="SI:DKEY-32E6.3"/>
    <property type="match status" value="1"/>
</dbReference>
<sequence>MSESDEPLPLRHLVLHFDLNKTILTRDPYDHIDSTEIFLCDTICRMAWGEVTFTDEEQQKDEELDEQQRADKYLAATWTLKSEDLTQDSPEESLISYRQYLDICHPFKRPENDEEFQDQTERNKKILDFLSDQGSIFKKQYDILHEKMKLPADAKVDENITGDFKQAYDVGRFNIIPGFFKTLKALSDQKRSFSLAFRTHGRELRNVIDEFNNFCEGKHPAYNGHSGEQIFFNGTKSRDLRIKDRQTGMYFRFGRELSDVNLIMNSLERIQCNNMDDLLDGYGRQIEEGTVAHYSDSIEENYMVIMDTLKKYGSLALHDDFYAYYLNKDDNDFGKLFLVDQTDFTTQHIFFDDMAVEGPTSNIDIRDISTMEKVPERKFRDKYVVRANIYEAIKDEDYFLKTIAKCERARDREIERLQDGILSSEDEEEEIPEDKWETLQNLPNEEYLVKTIAPLLYQGLNFISTERPTNPIEFLALYMLQNKHLVDIPKPQVPEAEGE</sequence>
<keyword evidence="3" id="KW-0539">Nucleus</keyword>
<proteinExistence type="inferred from homology"/>
<dbReference type="PANTHER" id="PTHR36960:SF1">
    <property type="entry name" value="SI:DKEY-32E6.3"/>
    <property type="match status" value="1"/>
</dbReference>
<dbReference type="Gene3D" id="1.20.890.10">
    <property type="entry name" value="cAMP-dependent protein kinase regulatory subunit, dimerization-anchoring domain"/>
    <property type="match status" value="1"/>
</dbReference>
<evidence type="ECO:0000256" key="2">
    <source>
        <dbReference type="ARBA" id="ARBA00010849"/>
    </source>
</evidence>
<evidence type="ECO:0000256" key="3">
    <source>
        <dbReference type="ARBA" id="ARBA00023242"/>
    </source>
</evidence>
<comment type="caution">
    <text evidence="4">The sequence shown here is derived from an EMBL/GenBank/DDBJ whole genome shotgun (WGS) entry which is preliminary data.</text>
</comment>
<keyword evidence="5" id="KW-1185">Reference proteome</keyword>
<dbReference type="CDD" id="cd22965">
    <property type="entry name" value="DD_DPY30_SDC1"/>
    <property type="match status" value="1"/>
</dbReference>
<evidence type="ECO:0000256" key="1">
    <source>
        <dbReference type="ARBA" id="ARBA00004123"/>
    </source>
</evidence>
<dbReference type="AlphaFoldDB" id="A0AAD1UDA5"/>
<comment type="subcellular location">
    <subcellularLocation>
        <location evidence="1">Nucleus</location>
    </subcellularLocation>
</comment>
<protein>
    <submittedName>
        <fullName evidence="4">Uncharacterized protein</fullName>
    </submittedName>
</protein>
<name>A0AAD1UDA5_EUPCR</name>